<dbReference type="PROSITE" id="PS50109">
    <property type="entry name" value="HIS_KIN"/>
    <property type="match status" value="1"/>
</dbReference>
<dbReference type="Gene3D" id="3.30.565.10">
    <property type="entry name" value="Histidine kinase-like ATPase, C-terminal domain"/>
    <property type="match status" value="1"/>
</dbReference>
<evidence type="ECO:0000256" key="2">
    <source>
        <dbReference type="ARBA" id="ARBA00012438"/>
    </source>
</evidence>
<proteinExistence type="predicted"/>
<dbReference type="Proteomes" id="UP000005101">
    <property type="component" value="Unassembled WGS sequence"/>
</dbReference>
<dbReference type="SMART" id="SM00388">
    <property type="entry name" value="HisKA"/>
    <property type="match status" value="1"/>
</dbReference>
<gene>
    <name evidence="9" type="ORF">BFAG_01119</name>
</gene>
<evidence type="ECO:0000313" key="9">
    <source>
        <dbReference type="EMBL" id="EFR52424.1"/>
    </source>
</evidence>
<dbReference type="CDD" id="cd00082">
    <property type="entry name" value="HisKA"/>
    <property type="match status" value="1"/>
</dbReference>
<keyword evidence="4" id="KW-0808">Transferase</keyword>
<dbReference type="PANTHER" id="PTHR43711:SF31">
    <property type="entry name" value="HISTIDINE KINASE"/>
    <property type="match status" value="1"/>
</dbReference>
<evidence type="ECO:0000256" key="3">
    <source>
        <dbReference type="ARBA" id="ARBA00022553"/>
    </source>
</evidence>
<dbReference type="Gene3D" id="1.10.287.130">
    <property type="match status" value="1"/>
</dbReference>
<evidence type="ECO:0000313" key="10">
    <source>
        <dbReference type="Proteomes" id="UP000005101"/>
    </source>
</evidence>
<dbReference type="InterPro" id="IPR036097">
    <property type="entry name" value="HisK_dim/P_sf"/>
</dbReference>
<dbReference type="PRINTS" id="PR00344">
    <property type="entry name" value="BCTRLSENSOR"/>
</dbReference>
<dbReference type="InterPro" id="IPR004358">
    <property type="entry name" value="Sig_transdc_His_kin-like_C"/>
</dbReference>
<keyword evidence="7" id="KW-0472">Membrane</keyword>
<accession>A0ABN0BHJ4</accession>
<protein>
    <recommendedName>
        <fullName evidence="2">histidine kinase</fullName>
        <ecNumber evidence="2">2.7.13.3</ecNumber>
    </recommendedName>
</protein>
<dbReference type="InterPro" id="IPR003594">
    <property type="entry name" value="HATPase_dom"/>
</dbReference>
<sequence length="639" mass="72345">MNMPVSFKYTLFLLLIVISCCRPLTGYAATGEKPILMICSYNPGAYPTSANVSDFMDEYDRLGGKRGVVIENMNCKSFSDFPRWKGVMKDILNKYRGDQEPALIILFGQEAWASYLSLNDSVTGEVPVMCALTSRNVVLLPDDEKDLVHWMPESSDFYEDNLKRQVRGGFMYDYDIASNIRMIRAIYPDTKNIAFISDNTYGGVTLQAHVRREMKKFPDINLILLDGREHTIYTIVDELRKLPKHTVVLIGTWRVDKNEGYFMRNATYSMMEAVPDIPAFTASSIGLGYWAVGGVVPAFRTFGKELAGETVKFLENPGDTTLQVELVGTEALLDSKKVKEQKIDVAALPMKVKLVNELPSFYQQYRYQIWGGVGVLCLLVMGLLVSIYFYLRTKRLKDDLERSQADLYEAKDRAEESNRLKSAFLANMSHEIRTPLNAIVGFSDVLASGGSSEEDQRNYFRIIQSNSDLLLRLINDILDLSRLEADKVTLTPEDCDVVQLCRQALSSVEMSRRESGNRFVFETQTESFVLQVDIQRLQQVLINLLTNAAKFTKNGTITLQFEVEKEKNRVLFAVADTGCGIPKEKQKQVFERFEKLNEYAQGTGLGLSICKLTVDKWGGSIWIDPDYERGARFVVSHPL</sequence>
<keyword evidence="6" id="KW-0902">Two-component regulatory system</keyword>
<dbReference type="InterPro" id="IPR005467">
    <property type="entry name" value="His_kinase_dom"/>
</dbReference>
<keyword evidence="7" id="KW-1133">Transmembrane helix</keyword>
<dbReference type="SUPFAM" id="SSF55874">
    <property type="entry name" value="ATPase domain of HSP90 chaperone/DNA topoisomerase II/histidine kinase"/>
    <property type="match status" value="1"/>
</dbReference>
<dbReference type="InterPro" id="IPR003661">
    <property type="entry name" value="HisK_dim/P_dom"/>
</dbReference>
<keyword evidence="7" id="KW-0812">Transmembrane</keyword>
<reference evidence="9 10" key="1">
    <citation type="submission" date="2008-12" db="EMBL/GenBank/DDBJ databases">
        <title>Annotation of Bacteroides fragilis strain 3_1_12.</title>
        <authorList>
            <consortium name="The Broad Institute Genome Sequencing Platform"/>
            <person name="Ward D."/>
            <person name="Young S.K."/>
            <person name="Kodira C.D."/>
            <person name="Zeng Q."/>
            <person name="Koehrsen M."/>
            <person name="Alvarado L."/>
            <person name="Berlin A."/>
            <person name="Borenstein D."/>
            <person name="Chen Z."/>
            <person name="Engels R."/>
            <person name="Freedman E."/>
            <person name="Gellesch M."/>
            <person name="Goldberg J."/>
            <person name="Griggs A."/>
            <person name="Gujja S."/>
            <person name="Heiman D."/>
            <person name="Hepburn T."/>
            <person name="Howarth C."/>
            <person name="Jen D."/>
            <person name="Larson L."/>
            <person name="Lewis B."/>
            <person name="Mehta T."/>
            <person name="Park D."/>
            <person name="Pearson M."/>
            <person name="Roberts A."/>
            <person name="Saif S."/>
            <person name="Shea T."/>
            <person name="Shenoy N."/>
            <person name="Sisk P."/>
            <person name="Stolte C."/>
            <person name="Sykes S."/>
            <person name="Walk T."/>
            <person name="White J."/>
            <person name="Yandava C."/>
            <person name="Allen-Vercoe E."/>
            <person name="Strauss J."/>
            <person name="Ambrose C."/>
            <person name="Lander E."/>
            <person name="Nusbaum C."/>
            <person name="Galagan J."/>
            <person name="Birren B."/>
        </authorList>
    </citation>
    <scope>NUCLEOTIDE SEQUENCE [LARGE SCALE GENOMIC DNA]</scope>
    <source>
        <strain evidence="9 10">3_1_12</strain>
    </source>
</reference>
<organism evidence="9 10">
    <name type="scientific">Bacteroides fragilis 3_1_12</name>
    <dbReference type="NCBI Taxonomy" id="457424"/>
    <lineage>
        <taxon>Bacteria</taxon>
        <taxon>Pseudomonadati</taxon>
        <taxon>Bacteroidota</taxon>
        <taxon>Bacteroidia</taxon>
        <taxon>Bacteroidales</taxon>
        <taxon>Bacteroidaceae</taxon>
        <taxon>Bacteroides</taxon>
    </lineage>
</organism>
<keyword evidence="3" id="KW-0597">Phosphoprotein</keyword>
<dbReference type="EMBL" id="EQ973213">
    <property type="protein sequence ID" value="EFR52424.1"/>
    <property type="molecule type" value="Genomic_DNA"/>
</dbReference>
<dbReference type="SMART" id="SM00387">
    <property type="entry name" value="HATPase_c"/>
    <property type="match status" value="1"/>
</dbReference>
<dbReference type="Pfam" id="PF00512">
    <property type="entry name" value="HisKA"/>
    <property type="match status" value="1"/>
</dbReference>
<name>A0ABN0BHJ4_BACFG</name>
<evidence type="ECO:0000256" key="6">
    <source>
        <dbReference type="ARBA" id="ARBA00023012"/>
    </source>
</evidence>
<dbReference type="SUPFAM" id="SSF47384">
    <property type="entry name" value="Homodimeric domain of signal transducing histidine kinase"/>
    <property type="match status" value="1"/>
</dbReference>
<feature type="transmembrane region" description="Helical" evidence="7">
    <location>
        <begin position="369"/>
        <end position="391"/>
    </location>
</feature>
<feature type="domain" description="Histidine kinase" evidence="8">
    <location>
        <begin position="427"/>
        <end position="639"/>
    </location>
</feature>
<keyword evidence="10" id="KW-1185">Reference proteome</keyword>
<keyword evidence="5 9" id="KW-0418">Kinase</keyword>
<evidence type="ECO:0000256" key="7">
    <source>
        <dbReference type="SAM" id="Phobius"/>
    </source>
</evidence>
<dbReference type="PANTHER" id="PTHR43711">
    <property type="entry name" value="TWO-COMPONENT HISTIDINE KINASE"/>
    <property type="match status" value="1"/>
</dbReference>
<evidence type="ECO:0000256" key="1">
    <source>
        <dbReference type="ARBA" id="ARBA00000085"/>
    </source>
</evidence>
<dbReference type="GO" id="GO:0016301">
    <property type="term" value="F:kinase activity"/>
    <property type="evidence" value="ECO:0007669"/>
    <property type="project" value="UniProtKB-KW"/>
</dbReference>
<dbReference type="Pfam" id="PF02518">
    <property type="entry name" value="HATPase_c"/>
    <property type="match status" value="1"/>
</dbReference>
<comment type="catalytic activity">
    <reaction evidence="1">
        <text>ATP + protein L-histidine = ADP + protein N-phospho-L-histidine.</text>
        <dbReference type="EC" id="2.7.13.3"/>
    </reaction>
</comment>
<dbReference type="InterPro" id="IPR050736">
    <property type="entry name" value="Sensor_HK_Regulatory"/>
</dbReference>
<evidence type="ECO:0000256" key="4">
    <source>
        <dbReference type="ARBA" id="ARBA00022679"/>
    </source>
</evidence>
<evidence type="ECO:0000256" key="5">
    <source>
        <dbReference type="ARBA" id="ARBA00022777"/>
    </source>
</evidence>
<dbReference type="EC" id="2.7.13.3" evidence="2"/>
<dbReference type="InterPro" id="IPR036890">
    <property type="entry name" value="HATPase_C_sf"/>
</dbReference>
<evidence type="ECO:0000259" key="8">
    <source>
        <dbReference type="PROSITE" id="PS50109"/>
    </source>
</evidence>